<accession>A0ABW2TS75</accession>
<protein>
    <recommendedName>
        <fullName evidence="5">Hydrolytic protein</fullName>
    </recommendedName>
</protein>
<comment type="caution">
    <text evidence="3">The sequence shown here is derived from an EMBL/GenBank/DDBJ whole genome shotgun (WGS) entry which is preliminary data.</text>
</comment>
<proteinExistence type="predicted"/>
<evidence type="ECO:0000313" key="4">
    <source>
        <dbReference type="Proteomes" id="UP001596512"/>
    </source>
</evidence>
<reference evidence="4" key="1">
    <citation type="journal article" date="2019" name="Int. J. Syst. Evol. Microbiol.">
        <title>The Global Catalogue of Microorganisms (GCM) 10K type strain sequencing project: providing services to taxonomists for standard genome sequencing and annotation.</title>
        <authorList>
            <consortium name="The Broad Institute Genomics Platform"/>
            <consortium name="The Broad Institute Genome Sequencing Center for Infectious Disease"/>
            <person name="Wu L."/>
            <person name="Ma J."/>
        </authorList>
    </citation>
    <scope>NUCLEOTIDE SEQUENCE [LARGE SCALE GENOMIC DNA]</scope>
    <source>
        <strain evidence="4">JCM 17695</strain>
    </source>
</reference>
<feature type="transmembrane region" description="Helical" evidence="2">
    <location>
        <begin position="220"/>
        <end position="242"/>
    </location>
</feature>
<evidence type="ECO:0000256" key="1">
    <source>
        <dbReference type="SAM" id="MobiDB-lite"/>
    </source>
</evidence>
<dbReference type="Proteomes" id="UP001596512">
    <property type="component" value="Unassembled WGS sequence"/>
</dbReference>
<evidence type="ECO:0000256" key="2">
    <source>
        <dbReference type="SAM" id="Phobius"/>
    </source>
</evidence>
<keyword evidence="2" id="KW-0472">Membrane</keyword>
<keyword evidence="2" id="KW-1133">Transmembrane helix</keyword>
<evidence type="ECO:0000313" key="3">
    <source>
        <dbReference type="EMBL" id="MFC7616665.1"/>
    </source>
</evidence>
<sequence>MGATTTLAGRELAATPGETVSTTVRVHNSGPLVDQFTVDVVGDAREWATVSPQVVNLMPGQAAEVEVAFAPPRSSDVPAGPVPFGVRVASREDVAGSRVEEGAVVVAPFTDLQVELVPKTSKCRRRARHELVIDNAGNQPVAVELHTSDPDDELKIHLDHSSLIVQPGTSAFLKLRVRPHDRFLRGQDRRLPFQVTAISPETPPVHANGTVVQQQLLPKWLLPALLALLVLAIALVALWFTVLKPTLQSAAREAAVEAAKEEQAAVSSKADEAAAKAAAAEQKADAAQKAVAENGGGAAPTKPPVVGPGGVDISSGSTVDFRITADAPLQADPATFATFTADPDLPADKTLVITDILLQNPRGDAGLLQLRRGDKVLLEVGLANFRDLDYHLVEPWTFAPGQDLVLAVSCQDPAGETCKPAASFSGRLAG</sequence>
<gene>
    <name evidence="3" type="ORF">ACFQV2_27620</name>
</gene>
<keyword evidence="2" id="KW-0812">Transmembrane</keyword>
<evidence type="ECO:0008006" key="5">
    <source>
        <dbReference type="Google" id="ProtNLM"/>
    </source>
</evidence>
<organism evidence="3 4">
    <name type="scientific">Actinokineospora soli</name>
    <dbReference type="NCBI Taxonomy" id="1048753"/>
    <lineage>
        <taxon>Bacteria</taxon>
        <taxon>Bacillati</taxon>
        <taxon>Actinomycetota</taxon>
        <taxon>Actinomycetes</taxon>
        <taxon>Pseudonocardiales</taxon>
        <taxon>Pseudonocardiaceae</taxon>
        <taxon>Actinokineospora</taxon>
    </lineage>
</organism>
<name>A0ABW2TS75_9PSEU</name>
<dbReference type="EMBL" id="JBHTEY010000004">
    <property type="protein sequence ID" value="MFC7616665.1"/>
    <property type="molecule type" value="Genomic_DNA"/>
</dbReference>
<feature type="region of interest" description="Disordered" evidence="1">
    <location>
        <begin position="288"/>
        <end position="309"/>
    </location>
</feature>
<keyword evidence="4" id="KW-1185">Reference proteome</keyword>
<dbReference type="InterPro" id="IPR013783">
    <property type="entry name" value="Ig-like_fold"/>
</dbReference>
<dbReference type="Gene3D" id="2.60.40.10">
    <property type="entry name" value="Immunoglobulins"/>
    <property type="match status" value="1"/>
</dbReference>